<dbReference type="AlphaFoldDB" id="A0A7R9P2K3"/>
<evidence type="ECO:0000256" key="5">
    <source>
        <dbReference type="ARBA" id="ARBA00023295"/>
    </source>
</evidence>
<evidence type="ECO:0000256" key="3">
    <source>
        <dbReference type="ARBA" id="ARBA00022801"/>
    </source>
</evidence>
<feature type="signal peptide" evidence="7">
    <location>
        <begin position="1"/>
        <end position="18"/>
    </location>
</feature>
<keyword evidence="5" id="KW-0326">Glycosidase</keyword>
<dbReference type="InterPro" id="IPR033132">
    <property type="entry name" value="GH_1_N_CS"/>
</dbReference>
<dbReference type="PROSITE" id="PS00653">
    <property type="entry name" value="GLYCOSYL_HYDROL_F1_2"/>
    <property type="match status" value="1"/>
</dbReference>
<evidence type="ECO:0000256" key="7">
    <source>
        <dbReference type="SAM" id="SignalP"/>
    </source>
</evidence>
<proteinExistence type="inferred from homology"/>
<reference evidence="8" key="1">
    <citation type="submission" date="2020-11" db="EMBL/GenBank/DDBJ databases">
        <authorList>
            <person name="Tran Van P."/>
        </authorList>
    </citation>
    <scope>NUCLEOTIDE SEQUENCE</scope>
</reference>
<sequence length="583" mass="65739">MAATFLVLLVSVFLGCAAQDEVLSFPDDFLFGAASAAYQVEGAWDQDGKGENIWDRLVHTHPEMIVDGQNGDVATDAYHKYTEDIKALLELGLANARVVFSSTAEDGEIEVRISVRHTIIIYLKTMPRALKAREQLEGERGGSNHTSGTYYNMLHVSRCAQNNSPGSWLNMANRAQESGQLIRKNHHQCTGPGSNNDFCNFGSLVNCESIILDHSATEADYVTIYHWDLPQPLQDLGGWPNSMMVDFFEDYARILFKNFGDRVKWWITFNEPYETTTGYSASTGVDAPAIDLSGIGDYLTAHTILKAHATAYHVYDTEFRAEQNGKIGITLNNDWQEPKTDSNDDKLAAELAMQFHLGWFAHPIYIGDYPEIMKERIANNSRAEGRNSSRLPVFSDYWINYIKGTYDFYGMNHYSTNLVSLDPSASNVANPPSLWHDQGVIKEFDSSWTGSAASWLKIVPWGIRKQLNWIKDQYGNPPLLITESGYADYGDLNDTNRIIYYASYLDQVLSAIHTDSCNVIGYTAWSLTDNFEWLQGYTQKYGLYQIDFTNSERTRTAKASSKVYAQIISSRTIPQEYVNFVTK</sequence>
<dbReference type="Pfam" id="PF00232">
    <property type="entry name" value="Glyco_hydro_1"/>
    <property type="match status" value="2"/>
</dbReference>
<evidence type="ECO:0000313" key="8">
    <source>
        <dbReference type="EMBL" id="CAD7567381.1"/>
    </source>
</evidence>
<comment type="similarity">
    <text evidence="1 6">Belongs to the glycosyl hydrolase 1 family.</text>
</comment>
<dbReference type="PRINTS" id="PR00131">
    <property type="entry name" value="GLHYDRLASE1"/>
</dbReference>
<accession>A0A7R9P2K3</accession>
<evidence type="ECO:0000256" key="1">
    <source>
        <dbReference type="ARBA" id="ARBA00010838"/>
    </source>
</evidence>
<organism evidence="8">
    <name type="scientific">Timema californicum</name>
    <name type="common">California timema</name>
    <name type="synonym">Walking stick</name>
    <dbReference type="NCBI Taxonomy" id="61474"/>
    <lineage>
        <taxon>Eukaryota</taxon>
        <taxon>Metazoa</taxon>
        <taxon>Ecdysozoa</taxon>
        <taxon>Arthropoda</taxon>
        <taxon>Hexapoda</taxon>
        <taxon>Insecta</taxon>
        <taxon>Pterygota</taxon>
        <taxon>Neoptera</taxon>
        <taxon>Polyneoptera</taxon>
        <taxon>Phasmatodea</taxon>
        <taxon>Timematodea</taxon>
        <taxon>Timematoidea</taxon>
        <taxon>Timematidae</taxon>
        <taxon>Timema</taxon>
    </lineage>
</organism>
<gene>
    <name evidence="8" type="ORF">TCMB3V08_LOCUS183</name>
</gene>
<dbReference type="GO" id="GO:0005975">
    <property type="term" value="P:carbohydrate metabolic process"/>
    <property type="evidence" value="ECO:0007669"/>
    <property type="project" value="InterPro"/>
</dbReference>
<evidence type="ECO:0000256" key="4">
    <source>
        <dbReference type="ARBA" id="ARBA00023180"/>
    </source>
</evidence>
<dbReference type="GO" id="GO:0008422">
    <property type="term" value="F:beta-glucosidase activity"/>
    <property type="evidence" value="ECO:0007669"/>
    <property type="project" value="TreeGrafter"/>
</dbReference>
<dbReference type="Gene3D" id="3.20.20.80">
    <property type="entry name" value="Glycosidases"/>
    <property type="match status" value="2"/>
</dbReference>
<dbReference type="InterPro" id="IPR001360">
    <property type="entry name" value="Glyco_hydro_1"/>
</dbReference>
<dbReference type="PANTHER" id="PTHR10353:SF36">
    <property type="entry name" value="LP05116P"/>
    <property type="match status" value="1"/>
</dbReference>
<name>A0A7R9P2K3_TIMCA</name>
<dbReference type="EMBL" id="OE179082">
    <property type="protein sequence ID" value="CAD7567381.1"/>
    <property type="molecule type" value="Genomic_DNA"/>
</dbReference>
<dbReference type="SUPFAM" id="SSF51445">
    <property type="entry name" value="(Trans)glycosidases"/>
    <property type="match status" value="2"/>
</dbReference>
<keyword evidence="3" id="KW-0378">Hydrolase</keyword>
<dbReference type="InterPro" id="IPR017853">
    <property type="entry name" value="GH"/>
</dbReference>
<comment type="subunit">
    <text evidence="2">Homodimer.</text>
</comment>
<keyword evidence="7" id="KW-0732">Signal</keyword>
<dbReference type="PANTHER" id="PTHR10353">
    <property type="entry name" value="GLYCOSYL HYDROLASE"/>
    <property type="match status" value="1"/>
</dbReference>
<protein>
    <submittedName>
        <fullName evidence="8">(California timema) hypothetical protein</fullName>
    </submittedName>
</protein>
<evidence type="ECO:0000256" key="2">
    <source>
        <dbReference type="ARBA" id="ARBA00011738"/>
    </source>
</evidence>
<keyword evidence="4" id="KW-0325">Glycoprotein</keyword>
<dbReference type="FunFam" id="3.20.20.80:FF:000013">
    <property type="entry name" value="lactase-phlorizin hydrolase"/>
    <property type="match status" value="1"/>
</dbReference>
<evidence type="ECO:0000256" key="6">
    <source>
        <dbReference type="RuleBase" id="RU003690"/>
    </source>
</evidence>
<feature type="chain" id="PRO_5031176009" evidence="7">
    <location>
        <begin position="19"/>
        <end position="583"/>
    </location>
</feature>